<dbReference type="NCBIfam" id="TIGR00229">
    <property type="entry name" value="sensory_box"/>
    <property type="match status" value="3"/>
</dbReference>
<dbReference type="Pfam" id="PF08448">
    <property type="entry name" value="PAS_4"/>
    <property type="match status" value="2"/>
</dbReference>
<dbReference type="SMART" id="SM00267">
    <property type="entry name" value="GGDEF"/>
    <property type="match status" value="1"/>
</dbReference>
<dbReference type="AlphaFoldDB" id="A0ABD4L801"/>
<evidence type="ECO:0000313" key="5">
    <source>
        <dbReference type="EMBL" id="MBH8581964.1"/>
    </source>
</evidence>
<dbReference type="InterPro" id="IPR000700">
    <property type="entry name" value="PAS-assoc_C"/>
</dbReference>
<gene>
    <name evidence="5" type="ORF">I7V36_17815</name>
</gene>
<sequence length="566" mass="63601">MGEPGERCLLGQDCVVEALYHRLFEASADAQFVVAVEAGGERFRYLRVNDALVKDTGIPRSVMEGHTPAEALPAALAPLIEDQYRLCLRARQTRLYEQHFPLPAGQRCWQTRLTPLCDESGEVSLILGTARDITELRDFTQTLVSVADALPGFIYQLRRDADGHWSYSYVGKRVEEMFGVSVAEAEADAEALIGLIHPDDRERVIGESLECAERLAPWHSEFRMYHRDGRLLWLEANDIAQRLEDGSLVWTGYVNDITAQKRLEERNAVNDRRFQLLVENANDIIYSLTREGRLEYVSPNWSEMLGLDAEAALGQPLIDFVHPEDRPAVAAFLGALFDSGTKQQGVEYRMRHGDGDWRWHTSNASPMFDEGGSLTTCMGIARDITERKAMEEKIRHMAQHDPLTELPNRALFFSHLDKAIQLALRQRQPLALMFIDLDKFKPVNDTHGHGVGDRLLIAVARRMEARLRASDIIGRIGGDEFVVLLPLISGRDDAHGVAVTLCEALREPFAVDHLTLGVSASIGLALCPEHAEESQALAHYADQAMYLAKERGRDRVVVYGEGRRRR</sequence>
<organism evidence="5 6">
    <name type="scientific">Bisbaumannia pacifica</name>
    <dbReference type="NCBI Taxonomy" id="77098"/>
    <lineage>
        <taxon>Bacteria</taxon>
        <taxon>Pseudomonadati</taxon>
        <taxon>Pseudomonadota</taxon>
        <taxon>Gammaproteobacteria</taxon>
        <taxon>Oceanospirillales</taxon>
        <taxon>Halomonadaceae</taxon>
        <taxon>Bisbaumannia</taxon>
    </lineage>
</organism>
<dbReference type="CDD" id="cd00130">
    <property type="entry name" value="PAS"/>
    <property type="match status" value="2"/>
</dbReference>
<proteinExistence type="predicted"/>
<dbReference type="InterPro" id="IPR000014">
    <property type="entry name" value="PAS"/>
</dbReference>
<feature type="domain" description="GGDEF" evidence="4">
    <location>
        <begin position="428"/>
        <end position="561"/>
    </location>
</feature>
<dbReference type="InterPro" id="IPR001610">
    <property type="entry name" value="PAC"/>
</dbReference>
<accession>A0ABD4L801</accession>
<dbReference type="InterPro" id="IPR013655">
    <property type="entry name" value="PAS_fold_3"/>
</dbReference>
<dbReference type="PROSITE" id="PS50887">
    <property type="entry name" value="GGDEF"/>
    <property type="match status" value="1"/>
</dbReference>
<dbReference type="PROSITE" id="PS50113">
    <property type="entry name" value="PAC"/>
    <property type="match status" value="3"/>
</dbReference>
<feature type="domain" description="PAS" evidence="2">
    <location>
        <begin position="270"/>
        <end position="340"/>
    </location>
</feature>
<dbReference type="EMBL" id="JAEDAF010000029">
    <property type="protein sequence ID" value="MBH8581964.1"/>
    <property type="molecule type" value="Genomic_DNA"/>
</dbReference>
<evidence type="ECO:0000259" key="4">
    <source>
        <dbReference type="PROSITE" id="PS50887"/>
    </source>
</evidence>
<evidence type="ECO:0000259" key="2">
    <source>
        <dbReference type="PROSITE" id="PS50112"/>
    </source>
</evidence>
<name>A0ABD4L801_9GAMM</name>
<dbReference type="InterPro" id="IPR013656">
    <property type="entry name" value="PAS_4"/>
</dbReference>
<dbReference type="PROSITE" id="PS50112">
    <property type="entry name" value="PAS"/>
    <property type="match status" value="2"/>
</dbReference>
<feature type="domain" description="PAC" evidence="3">
    <location>
        <begin position="344"/>
        <end position="396"/>
    </location>
</feature>
<dbReference type="PANTHER" id="PTHR44757">
    <property type="entry name" value="DIGUANYLATE CYCLASE DGCP"/>
    <property type="match status" value="1"/>
</dbReference>
<dbReference type="CDD" id="cd01949">
    <property type="entry name" value="GGDEF"/>
    <property type="match status" value="1"/>
</dbReference>
<evidence type="ECO:0000313" key="6">
    <source>
        <dbReference type="Proteomes" id="UP000651738"/>
    </source>
</evidence>
<comment type="caution">
    <text evidence="5">The sequence shown here is derived from an EMBL/GenBank/DDBJ whole genome shotgun (WGS) entry which is preliminary data.</text>
</comment>
<dbReference type="SMART" id="SM00086">
    <property type="entry name" value="PAC"/>
    <property type="match status" value="3"/>
</dbReference>
<dbReference type="Pfam" id="PF08447">
    <property type="entry name" value="PAS_3"/>
    <property type="match status" value="1"/>
</dbReference>
<dbReference type="InterPro" id="IPR000160">
    <property type="entry name" value="GGDEF_dom"/>
</dbReference>
<dbReference type="Proteomes" id="UP000651738">
    <property type="component" value="Unassembled WGS sequence"/>
</dbReference>
<dbReference type="NCBIfam" id="TIGR00254">
    <property type="entry name" value="GGDEF"/>
    <property type="match status" value="1"/>
</dbReference>
<dbReference type="SMART" id="SM00091">
    <property type="entry name" value="PAS"/>
    <property type="match status" value="3"/>
</dbReference>
<dbReference type="FunFam" id="3.30.70.270:FF:000001">
    <property type="entry name" value="Diguanylate cyclase domain protein"/>
    <property type="match status" value="1"/>
</dbReference>
<dbReference type="SUPFAM" id="SSF55785">
    <property type="entry name" value="PYP-like sensor domain (PAS domain)"/>
    <property type="match status" value="3"/>
</dbReference>
<dbReference type="InterPro" id="IPR029787">
    <property type="entry name" value="Nucleotide_cyclase"/>
</dbReference>
<feature type="domain" description="PAC" evidence="3">
    <location>
        <begin position="89"/>
        <end position="145"/>
    </location>
</feature>
<dbReference type="InterPro" id="IPR035965">
    <property type="entry name" value="PAS-like_dom_sf"/>
</dbReference>
<feature type="domain" description="PAS" evidence="2">
    <location>
        <begin position="160"/>
        <end position="204"/>
    </location>
</feature>
<dbReference type="SUPFAM" id="SSF55073">
    <property type="entry name" value="Nucleotide cyclase"/>
    <property type="match status" value="1"/>
</dbReference>
<feature type="domain" description="PAC" evidence="3">
    <location>
        <begin position="218"/>
        <end position="269"/>
    </location>
</feature>
<dbReference type="RefSeq" id="WP_198058637.1">
    <property type="nucleotide sequence ID" value="NZ_JAEDAF010000029.1"/>
</dbReference>
<dbReference type="Gene3D" id="3.30.450.20">
    <property type="entry name" value="PAS domain"/>
    <property type="match status" value="3"/>
</dbReference>
<dbReference type="InterPro" id="IPR043128">
    <property type="entry name" value="Rev_trsase/Diguanyl_cyclase"/>
</dbReference>
<protein>
    <submittedName>
        <fullName evidence="5">Diguanylate cyclase</fullName>
    </submittedName>
</protein>
<dbReference type="InterPro" id="IPR052155">
    <property type="entry name" value="Biofilm_reg_signaling"/>
</dbReference>
<dbReference type="PANTHER" id="PTHR44757:SF2">
    <property type="entry name" value="BIOFILM ARCHITECTURE MAINTENANCE PROTEIN MBAA"/>
    <property type="match status" value="1"/>
</dbReference>
<dbReference type="Pfam" id="PF00990">
    <property type="entry name" value="GGDEF"/>
    <property type="match status" value="1"/>
</dbReference>
<dbReference type="Gene3D" id="3.30.70.270">
    <property type="match status" value="1"/>
</dbReference>
<evidence type="ECO:0000256" key="1">
    <source>
        <dbReference type="ARBA" id="ARBA00001946"/>
    </source>
</evidence>
<evidence type="ECO:0000259" key="3">
    <source>
        <dbReference type="PROSITE" id="PS50113"/>
    </source>
</evidence>
<dbReference type="GO" id="GO:0003824">
    <property type="term" value="F:catalytic activity"/>
    <property type="evidence" value="ECO:0007669"/>
    <property type="project" value="UniProtKB-ARBA"/>
</dbReference>
<reference evidence="5 6" key="1">
    <citation type="submission" date="2020-12" db="EMBL/GenBank/DDBJ databases">
        <title>Draft genome sequence of Halomonas pacifica strain CARE-V15.</title>
        <authorList>
            <person name="Vignesh N."/>
            <person name="Thabitha A."/>
            <person name="Saravanan R."/>
            <person name="Manigandan V."/>
        </authorList>
    </citation>
    <scope>NUCLEOTIDE SEQUENCE [LARGE SCALE GENOMIC DNA]</scope>
    <source>
        <strain evidence="5 6">CARE-V15</strain>
    </source>
</reference>
<comment type="cofactor">
    <cofactor evidence="1">
        <name>Mg(2+)</name>
        <dbReference type="ChEBI" id="CHEBI:18420"/>
    </cofactor>
</comment>